<reference evidence="1" key="2">
    <citation type="journal article" date="2024" name="Plant">
        <title>Genomic evolution and insights into agronomic trait innovations of Sesamum species.</title>
        <authorList>
            <person name="Miao H."/>
            <person name="Wang L."/>
            <person name="Qu L."/>
            <person name="Liu H."/>
            <person name="Sun Y."/>
            <person name="Le M."/>
            <person name="Wang Q."/>
            <person name="Wei S."/>
            <person name="Zheng Y."/>
            <person name="Lin W."/>
            <person name="Duan Y."/>
            <person name="Cao H."/>
            <person name="Xiong S."/>
            <person name="Wang X."/>
            <person name="Wei L."/>
            <person name="Li C."/>
            <person name="Ma Q."/>
            <person name="Ju M."/>
            <person name="Zhao R."/>
            <person name="Li G."/>
            <person name="Mu C."/>
            <person name="Tian Q."/>
            <person name="Mei H."/>
            <person name="Zhang T."/>
            <person name="Gao T."/>
            <person name="Zhang H."/>
        </authorList>
    </citation>
    <scope>NUCLEOTIDE SEQUENCE</scope>
    <source>
        <strain evidence="1">G01</strain>
    </source>
</reference>
<organism evidence="1">
    <name type="scientific">Sesamum angustifolium</name>
    <dbReference type="NCBI Taxonomy" id="2727405"/>
    <lineage>
        <taxon>Eukaryota</taxon>
        <taxon>Viridiplantae</taxon>
        <taxon>Streptophyta</taxon>
        <taxon>Embryophyta</taxon>
        <taxon>Tracheophyta</taxon>
        <taxon>Spermatophyta</taxon>
        <taxon>Magnoliopsida</taxon>
        <taxon>eudicotyledons</taxon>
        <taxon>Gunneridae</taxon>
        <taxon>Pentapetalae</taxon>
        <taxon>asterids</taxon>
        <taxon>lamiids</taxon>
        <taxon>Lamiales</taxon>
        <taxon>Pedaliaceae</taxon>
        <taxon>Sesamum</taxon>
    </lineage>
</organism>
<evidence type="ECO:0000313" key="1">
    <source>
        <dbReference type="EMBL" id="KAL0289223.1"/>
    </source>
</evidence>
<dbReference type="AlphaFoldDB" id="A0AAW2J6S2"/>
<dbReference type="EMBL" id="JACGWK010001410">
    <property type="protein sequence ID" value="KAL0289223.1"/>
    <property type="molecule type" value="Genomic_DNA"/>
</dbReference>
<name>A0AAW2J6S2_9LAMI</name>
<proteinExistence type="predicted"/>
<gene>
    <name evidence="1" type="ORF">Sangu_2623500</name>
</gene>
<reference evidence="1" key="1">
    <citation type="submission" date="2020-06" db="EMBL/GenBank/DDBJ databases">
        <authorList>
            <person name="Li T."/>
            <person name="Hu X."/>
            <person name="Zhang T."/>
            <person name="Song X."/>
            <person name="Zhang H."/>
            <person name="Dai N."/>
            <person name="Sheng W."/>
            <person name="Hou X."/>
            <person name="Wei L."/>
        </authorList>
    </citation>
    <scope>NUCLEOTIDE SEQUENCE</scope>
    <source>
        <strain evidence="1">G01</strain>
        <tissue evidence="1">Leaf</tissue>
    </source>
</reference>
<sequence>MEEPSNTANKRKAMDTSGNTQALQVVTGISLLPPLVDLLLPRWCKRHLP</sequence>
<comment type="caution">
    <text evidence="1">The sequence shown here is derived from an EMBL/GenBank/DDBJ whole genome shotgun (WGS) entry which is preliminary data.</text>
</comment>
<protein>
    <submittedName>
        <fullName evidence="1">Uncharacterized protein</fullName>
    </submittedName>
</protein>
<accession>A0AAW2J6S2</accession>